<dbReference type="InterPro" id="IPR035426">
    <property type="entry name" value="Gemin2/Brr1"/>
</dbReference>
<feature type="compositionally biased region" description="Acidic residues" evidence="2">
    <location>
        <begin position="7"/>
        <end position="20"/>
    </location>
</feature>
<gene>
    <name evidence="3" type="ORF">MKZ38_001193</name>
</gene>
<proteinExistence type="inferred from homology"/>
<dbReference type="EMBL" id="JAKWBI020000012">
    <property type="protein sequence ID" value="KAJ2906550.1"/>
    <property type="molecule type" value="Genomic_DNA"/>
</dbReference>
<feature type="region of interest" description="Disordered" evidence="2">
    <location>
        <begin position="94"/>
        <end position="155"/>
    </location>
</feature>
<comment type="caution">
    <text evidence="3">The sequence shown here is derived from an EMBL/GenBank/DDBJ whole genome shotgun (WGS) entry which is preliminary data.</text>
</comment>
<comment type="similarity">
    <text evidence="1">Belongs to the gemin-2 family.</text>
</comment>
<feature type="region of interest" description="Disordered" evidence="2">
    <location>
        <begin position="1"/>
        <end position="69"/>
    </location>
</feature>
<feature type="region of interest" description="Disordered" evidence="2">
    <location>
        <begin position="427"/>
        <end position="462"/>
    </location>
</feature>
<feature type="region of interest" description="Disordered" evidence="2">
    <location>
        <begin position="478"/>
        <end position="520"/>
    </location>
</feature>
<evidence type="ECO:0000313" key="3">
    <source>
        <dbReference type="EMBL" id="KAJ2906550.1"/>
    </source>
</evidence>
<dbReference type="Gene3D" id="1.20.58.1070">
    <property type="match status" value="1"/>
</dbReference>
<feature type="compositionally biased region" description="Basic and acidic residues" evidence="2">
    <location>
        <begin position="144"/>
        <end position="155"/>
    </location>
</feature>
<dbReference type="GO" id="GO:0000387">
    <property type="term" value="P:spliceosomal snRNP assembly"/>
    <property type="evidence" value="ECO:0007669"/>
    <property type="project" value="InterPro"/>
</dbReference>
<organism evidence="3 4">
    <name type="scientific">Zalerion maritima</name>
    <dbReference type="NCBI Taxonomy" id="339359"/>
    <lineage>
        <taxon>Eukaryota</taxon>
        <taxon>Fungi</taxon>
        <taxon>Dikarya</taxon>
        <taxon>Ascomycota</taxon>
        <taxon>Pezizomycotina</taxon>
        <taxon>Sordariomycetes</taxon>
        <taxon>Lulworthiomycetidae</taxon>
        <taxon>Lulworthiales</taxon>
        <taxon>Lulworthiaceae</taxon>
        <taxon>Zalerion</taxon>
    </lineage>
</organism>
<evidence type="ECO:0000313" key="4">
    <source>
        <dbReference type="Proteomes" id="UP001201980"/>
    </source>
</evidence>
<sequence length="551" mass="60252">MKRDFEDTSIVEDVEADEDPILSGPSKKKSKRQKSKKGKPGQPEVDPTYGQRCVLAGEDGGVPSDDDLDCEDVGDAMAYLSSVRLEASTIPHLLVAPKRGPQFPLTPQTPLPPRRSSTSKQPPEQGSLVYDDKEEDVEVGEGTNDERVVDEGHADEDAYEYEDELDYSSYQNETGDFRGYYHDGAFTAVPDAWLADGDDDGWESSDSASSSDDDGIVIAPPLPSDHPSVQAKTQSMLRSSYFTSLVDRFSTLRAQLTQDPPAEAVADLNSKTHKTYVETFATKKGEFGAWNHRLHSTDPLPTQVASMGRTDVVRLLRVMINGSFFRRDREVHERTSRWTWALLARLPERGELDYQEVGYVRELGKKAVLMMRSLAEMEALKEVGVGGGSEEGDRSNGAPPGIEVYGVGGEEGGVADEKLSNENELQLEAEEAPSEGGKGEVPEDGEVFDEDEGDTSQFNGDDSLESAKARLIAQLAQPMGEATESDVSMDIDSDADSGGSANKSTHTEPQLDVETRASANTRATLNMILTVAGEFYGQRDLLEFRDPFIRS</sequence>
<dbReference type="GO" id="GO:0032797">
    <property type="term" value="C:SMN complex"/>
    <property type="evidence" value="ECO:0007669"/>
    <property type="project" value="TreeGrafter"/>
</dbReference>
<dbReference type="AlphaFoldDB" id="A0AAD5RZS8"/>
<dbReference type="GO" id="GO:0005634">
    <property type="term" value="C:nucleus"/>
    <property type="evidence" value="ECO:0007669"/>
    <property type="project" value="TreeGrafter"/>
</dbReference>
<dbReference type="Pfam" id="PF04938">
    <property type="entry name" value="SIP1"/>
    <property type="match status" value="1"/>
</dbReference>
<accession>A0AAD5RZS8</accession>
<dbReference type="PANTHER" id="PTHR12794">
    <property type="entry name" value="GEMIN2"/>
    <property type="match status" value="1"/>
</dbReference>
<reference evidence="3" key="1">
    <citation type="submission" date="2022-07" db="EMBL/GenBank/DDBJ databases">
        <title>Draft genome sequence of Zalerion maritima ATCC 34329, a (micro)plastics degrading marine fungus.</title>
        <authorList>
            <person name="Paco A."/>
            <person name="Goncalves M.F.M."/>
            <person name="Rocha-Santos T.A.P."/>
            <person name="Alves A."/>
        </authorList>
    </citation>
    <scope>NUCLEOTIDE SEQUENCE</scope>
    <source>
        <strain evidence="3">ATCC 34329</strain>
    </source>
</reference>
<feature type="region of interest" description="Disordered" evidence="2">
    <location>
        <begin position="385"/>
        <end position="415"/>
    </location>
</feature>
<feature type="compositionally biased region" description="Acidic residues" evidence="2">
    <location>
        <begin position="483"/>
        <end position="495"/>
    </location>
</feature>
<evidence type="ECO:0000256" key="2">
    <source>
        <dbReference type="SAM" id="MobiDB-lite"/>
    </source>
</evidence>
<dbReference type="Proteomes" id="UP001201980">
    <property type="component" value="Unassembled WGS sequence"/>
</dbReference>
<feature type="compositionally biased region" description="Acidic residues" evidence="2">
    <location>
        <begin position="442"/>
        <end position="454"/>
    </location>
</feature>
<dbReference type="PANTHER" id="PTHR12794:SF0">
    <property type="entry name" value="GEM-ASSOCIATED PROTEIN 2"/>
    <property type="match status" value="1"/>
</dbReference>
<protein>
    <submittedName>
        <fullName evidence="3">V-SNARE</fullName>
    </submittedName>
</protein>
<feature type="compositionally biased region" description="Basic residues" evidence="2">
    <location>
        <begin position="26"/>
        <end position="39"/>
    </location>
</feature>
<keyword evidence="4" id="KW-1185">Reference proteome</keyword>
<evidence type="ECO:0000256" key="1">
    <source>
        <dbReference type="ARBA" id="ARBA00025758"/>
    </source>
</evidence>
<name>A0AAD5RZS8_9PEZI</name>